<evidence type="ECO:0000256" key="3">
    <source>
        <dbReference type="ARBA" id="ARBA00023125"/>
    </source>
</evidence>
<keyword evidence="8" id="KW-1185">Reference proteome</keyword>
<dbReference type="Gene3D" id="3.40.190.10">
    <property type="entry name" value="Periplasmic binding protein-like II"/>
    <property type="match status" value="2"/>
</dbReference>
<evidence type="ECO:0000256" key="4">
    <source>
        <dbReference type="ARBA" id="ARBA00023163"/>
    </source>
</evidence>
<dbReference type="PRINTS" id="PR00039">
    <property type="entry name" value="HTHLYSR"/>
</dbReference>
<keyword evidence="3" id="KW-0238">DNA-binding</keyword>
<evidence type="ECO:0000313" key="7">
    <source>
        <dbReference type="EMBL" id="PWR23921.1"/>
    </source>
</evidence>
<dbReference type="Gene3D" id="1.10.10.10">
    <property type="entry name" value="Winged helix-like DNA-binding domain superfamily/Winged helix DNA-binding domain"/>
    <property type="match status" value="1"/>
</dbReference>
<dbReference type="InterPro" id="IPR036390">
    <property type="entry name" value="WH_DNA-bd_sf"/>
</dbReference>
<dbReference type="PANTHER" id="PTHR30126">
    <property type="entry name" value="HTH-TYPE TRANSCRIPTIONAL REGULATOR"/>
    <property type="match status" value="1"/>
</dbReference>
<evidence type="ECO:0000256" key="1">
    <source>
        <dbReference type="ARBA" id="ARBA00009437"/>
    </source>
</evidence>
<dbReference type="Proteomes" id="UP000246077">
    <property type="component" value="Unassembled WGS sequence"/>
</dbReference>
<feature type="compositionally biased region" description="Pro residues" evidence="5">
    <location>
        <begin position="1"/>
        <end position="14"/>
    </location>
</feature>
<dbReference type="GO" id="GO:0000976">
    <property type="term" value="F:transcription cis-regulatory region binding"/>
    <property type="evidence" value="ECO:0007669"/>
    <property type="project" value="TreeGrafter"/>
</dbReference>
<dbReference type="EMBL" id="QGLF01000001">
    <property type="protein sequence ID" value="PWR23921.1"/>
    <property type="molecule type" value="Genomic_DNA"/>
</dbReference>
<dbReference type="OrthoDB" id="7506954at2"/>
<evidence type="ECO:0000256" key="5">
    <source>
        <dbReference type="SAM" id="MobiDB-lite"/>
    </source>
</evidence>
<dbReference type="CDD" id="cd05466">
    <property type="entry name" value="PBP2_LTTR_substrate"/>
    <property type="match status" value="1"/>
</dbReference>
<dbReference type="PANTHER" id="PTHR30126:SF40">
    <property type="entry name" value="HTH-TYPE TRANSCRIPTIONAL REGULATOR GLTR"/>
    <property type="match status" value="1"/>
</dbReference>
<dbReference type="AlphaFoldDB" id="A0A317EB41"/>
<protein>
    <submittedName>
        <fullName evidence="7">LysR family transcriptional regulator</fullName>
    </submittedName>
</protein>
<keyword evidence="2" id="KW-0805">Transcription regulation</keyword>
<dbReference type="SUPFAM" id="SSF46785">
    <property type="entry name" value="Winged helix' DNA-binding domain"/>
    <property type="match status" value="1"/>
</dbReference>
<dbReference type="Pfam" id="PF03466">
    <property type="entry name" value="LysR_substrate"/>
    <property type="match status" value="1"/>
</dbReference>
<evidence type="ECO:0000256" key="2">
    <source>
        <dbReference type="ARBA" id="ARBA00023015"/>
    </source>
</evidence>
<evidence type="ECO:0000259" key="6">
    <source>
        <dbReference type="PROSITE" id="PS50931"/>
    </source>
</evidence>
<feature type="domain" description="HTH lysR-type" evidence="6">
    <location>
        <begin position="33"/>
        <end position="90"/>
    </location>
</feature>
<name>A0A317EB41_9PROT</name>
<dbReference type="PROSITE" id="PS50931">
    <property type="entry name" value="HTH_LYSR"/>
    <property type="match status" value="1"/>
</dbReference>
<dbReference type="InterPro" id="IPR005119">
    <property type="entry name" value="LysR_subst-bd"/>
</dbReference>
<comment type="caution">
    <text evidence="7">The sequence shown here is derived from an EMBL/GenBank/DDBJ whole genome shotgun (WGS) entry which is preliminary data.</text>
</comment>
<evidence type="ECO:0000313" key="8">
    <source>
        <dbReference type="Proteomes" id="UP000246077"/>
    </source>
</evidence>
<comment type="similarity">
    <text evidence="1">Belongs to the LysR transcriptional regulatory family.</text>
</comment>
<dbReference type="SUPFAM" id="SSF53850">
    <property type="entry name" value="Periplasmic binding protein-like II"/>
    <property type="match status" value="1"/>
</dbReference>
<reference evidence="8" key="1">
    <citation type="submission" date="2018-05" db="EMBL/GenBank/DDBJ databases">
        <title>Zavarzinia sp. HR-AS.</title>
        <authorList>
            <person name="Lee Y."/>
            <person name="Jeon C.O."/>
        </authorList>
    </citation>
    <scope>NUCLEOTIDE SEQUENCE [LARGE SCALE GENOMIC DNA]</scope>
    <source>
        <strain evidence="8">DSM 1231</strain>
    </source>
</reference>
<dbReference type="Pfam" id="PF00126">
    <property type="entry name" value="HTH_1"/>
    <property type="match status" value="1"/>
</dbReference>
<dbReference type="InterPro" id="IPR000847">
    <property type="entry name" value="LysR_HTH_N"/>
</dbReference>
<sequence>MPKPPRVPPAPPARSSPARAADSTNDRVFAQRIDWNLFKLFVEITRSGGIGAAARRLNRQQPSISAALKRLEDQLGTRLFHRTAGGVVPTVAGQALLKICEQMALAARDIPHEVAKAAGMVEGSIRLHMISNLVCPAFDRALVAFNAEYPGIEIKFDIATHSAVIQAVASGEAELGIAGDHAPAAGLTYFPLMRETQQLYCGPRHPRFGDGPCHPADVTLDRFILTGEDETEQLRQFRRRYGLGERVGGLAENLYEVRRLIELGLGIGFLPTVVAEAAGTSLSPMLPEDMLPSYHVYVITRGETERSTPTRILLSSILHELEHPEA</sequence>
<keyword evidence="4" id="KW-0804">Transcription</keyword>
<organism evidence="7 8">
    <name type="scientific">Zavarzinia compransoris</name>
    <dbReference type="NCBI Taxonomy" id="1264899"/>
    <lineage>
        <taxon>Bacteria</taxon>
        <taxon>Pseudomonadati</taxon>
        <taxon>Pseudomonadota</taxon>
        <taxon>Alphaproteobacteria</taxon>
        <taxon>Rhodospirillales</taxon>
        <taxon>Zavarziniaceae</taxon>
        <taxon>Zavarzinia</taxon>
    </lineage>
</organism>
<accession>A0A317EB41</accession>
<feature type="region of interest" description="Disordered" evidence="5">
    <location>
        <begin position="1"/>
        <end position="23"/>
    </location>
</feature>
<dbReference type="InterPro" id="IPR036388">
    <property type="entry name" value="WH-like_DNA-bd_sf"/>
</dbReference>
<gene>
    <name evidence="7" type="ORF">DKG75_05060</name>
</gene>
<dbReference type="RefSeq" id="WP_109919952.1">
    <property type="nucleotide sequence ID" value="NZ_QGLF01000001.1"/>
</dbReference>
<proteinExistence type="inferred from homology"/>
<dbReference type="GO" id="GO:0003700">
    <property type="term" value="F:DNA-binding transcription factor activity"/>
    <property type="evidence" value="ECO:0007669"/>
    <property type="project" value="InterPro"/>
</dbReference>